<evidence type="ECO:0000259" key="1">
    <source>
        <dbReference type="Pfam" id="PF01850"/>
    </source>
</evidence>
<sequence length="133" mass="14728">MIYLDTHVLVWAYAGEIDLLPPSVRAMIEENDLLISPIVLLELKYLHEIERLTVDPGVIYENLAATIGLALCDLPLMQVITEALPQTWTRDPFDRIITATAAARGAILLTKDEAIHAHYPKACWNAPAPSGKN</sequence>
<organism evidence="2">
    <name type="scientific">Desulfurivibrio alkaliphilus</name>
    <dbReference type="NCBI Taxonomy" id="427923"/>
    <lineage>
        <taxon>Bacteria</taxon>
        <taxon>Pseudomonadati</taxon>
        <taxon>Thermodesulfobacteriota</taxon>
        <taxon>Desulfobulbia</taxon>
        <taxon>Desulfobulbales</taxon>
        <taxon>Desulfobulbaceae</taxon>
        <taxon>Desulfurivibrio</taxon>
    </lineage>
</organism>
<dbReference type="InterPro" id="IPR041705">
    <property type="entry name" value="PIN_Sll0205"/>
</dbReference>
<dbReference type="AlphaFoldDB" id="A0A7C2XS45"/>
<dbReference type="PANTHER" id="PTHR36173:SF1">
    <property type="entry name" value="RIBONUCLEASE VAPC22"/>
    <property type="match status" value="1"/>
</dbReference>
<dbReference type="Proteomes" id="UP000885986">
    <property type="component" value="Unassembled WGS sequence"/>
</dbReference>
<dbReference type="Gene3D" id="3.40.50.1010">
    <property type="entry name" value="5'-nuclease"/>
    <property type="match status" value="1"/>
</dbReference>
<dbReference type="SUPFAM" id="SSF88723">
    <property type="entry name" value="PIN domain-like"/>
    <property type="match status" value="1"/>
</dbReference>
<dbReference type="EMBL" id="DSDS01000162">
    <property type="protein sequence ID" value="HET98491.1"/>
    <property type="molecule type" value="Genomic_DNA"/>
</dbReference>
<feature type="domain" description="PIN" evidence="1">
    <location>
        <begin position="2"/>
        <end position="116"/>
    </location>
</feature>
<dbReference type="CDD" id="cd09872">
    <property type="entry name" value="PIN_Sll0205-like"/>
    <property type="match status" value="1"/>
</dbReference>
<comment type="caution">
    <text evidence="2">The sequence shown here is derived from an EMBL/GenBank/DDBJ whole genome shotgun (WGS) entry which is preliminary data.</text>
</comment>
<dbReference type="InterPro" id="IPR052919">
    <property type="entry name" value="TA_system_RNase"/>
</dbReference>
<dbReference type="InterPro" id="IPR002716">
    <property type="entry name" value="PIN_dom"/>
</dbReference>
<accession>A0A7C2XS45</accession>
<protein>
    <submittedName>
        <fullName evidence="2">PIN domain-containing protein</fullName>
    </submittedName>
</protein>
<dbReference type="Pfam" id="PF01850">
    <property type="entry name" value="PIN"/>
    <property type="match status" value="1"/>
</dbReference>
<dbReference type="PANTHER" id="PTHR36173">
    <property type="entry name" value="RIBONUCLEASE VAPC16-RELATED"/>
    <property type="match status" value="1"/>
</dbReference>
<proteinExistence type="predicted"/>
<evidence type="ECO:0000313" key="2">
    <source>
        <dbReference type="EMBL" id="HET98491.1"/>
    </source>
</evidence>
<gene>
    <name evidence="2" type="ORF">ENN98_07365</name>
</gene>
<name>A0A7C2XS45_9BACT</name>
<reference evidence="2" key="1">
    <citation type="journal article" date="2020" name="mSystems">
        <title>Genome- and Community-Level Interaction Insights into Carbon Utilization and Element Cycling Functions of Hydrothermarchaeota in Hydrothermal Sediment.</title>
        <authorList>
            <person name="Zhou Z."/>
            <person name="Liu Y."/>
            <person name="Xu W."/>
            <person name="Pan J."/>
            <person name="Luo Z.H."/>
            <person name="Li M."/>
        </authorList>
    </citation>
    <scope>NUCLEOTIDE SEQUENCE [LARGE SCALE GENOMIC DNA]</scope>
    <source>
        <strain evidence="2">SpSt-1224</strain>
    </source>
</reference>
<dbReference type="InterPro" id="IPR029060">
    <property type="entry name" value="PIN-like_dom_sf"/>
</dbReference>